<dbReference type="EMBL" id="BONF01000026">
    <property type="protein sequence ID" value="GIF82997.1"/>
    <property type="molecule type" value="Genomic_DNA"/>
</dbReference>
<name>A0A8J3JDM9_9ACTN</name>
<sequence>MTQHYQGTTDPGRPGSGIDEGTTGFTAQPPFADEPAMTTGSYDPHTTGAPTSTGEQAKDVAKTATEQAKHVAQETGSQMRNLAGSATDELRGQAATQQERVASGLRTLADDLSSMRTGNGSDRMAGELMQEVSSRAHRAADWLEHREPGQLLDEVRDYARRHPGTFLLGALAAGLVVGRLTRGIVAAGGDGHRDVHLPAPAVPVADARTGMPGTGTGLGATTGHVTPDELAYSGGAGRYERESEVPR</sequence>
<evidence type="ECO:0000313" key="2">
    <source>
        <dbReference type="EMBL" id="GIF82997.1"/>
    </source>
</evidence>
<gene>
    <name evidence="2" type="ORF">Cba03nite_43460</name>
</gene>
<protein>
    <submittedName>
        <fullName evidence="2">Uncharacterized protein</fullName>
    </submittedName>
</protein>
<evidence type="ECO:0000256" key="1">
    <source>
        <dbReference type="SAM" id="MobiDB-lite"/>
    </source>
</evidence>
<reference evidence="2 3" key="1">
    <citation type="submission" date="2021-01" db="EMBL/GenBank/DDBJ databases">
        <title>Whole genome shotgun sequence of Catellatospora bangladeshensis NBRC 107357.</title>
        <authorList>
            <person name="Komaki H."/>
            <person name="Tamura T."/>
        </authorList>
    </citation>
    <scope>NUCLEOTIDE SEQUENCE [LARGE SCALE GENOMIC DNA]</scope>
    <source>
        <strain evidence="2 3">NBRC 107357</strain>
    </source>
</reference>
<keyword evidence="3" id="KW-1185">Reference proteome</keyword>
<proteinExistence type="predicted"/>
<dbReference type="AlphaFoldDB" id="A0A8J3JDM9"/>
<comment type="caution">
    <text evidence="2">The sequence shown here is derived from an EMBL/GenBank/DDBJ whole genome shotgun (WGS) entry which is preliminary data.</text>
</comment>
<accession>A0A8J3JDM9</accession>
<evidence type="ECO:0000313" key="3">
    <source>
        <dbReference type="Proteomes" id="UP000601223"/>
    </source>
</evidence>
<feature type="compositionally biased region" description="Basic and acidic residues" evidence="1">
    <location>
        <begin position="56"/>
        <end position="72"/>
    </location>
</feature>
<feature type="region of interest" description="Disordered" evidence="1">
    <location>
        <begin position="217"/>
        <end position="247"/>
    </location>
</feature>
<feature type="region of interest" description="Disordered" evidence="1">
    <location>
        <begin position="1"/>
        <end position="80"/>
    </location>
</feature>
<dbReference type="Proteomes" id="UP000601223">
    <property type="component" value="Unassembled WGS sequence"/>
</dbReference>
<dbReference type="RefSeq" id="WP_203749120.1">
    <property type="nucleotide sequence ID" value="NZ_BONF01000026.1"/>
</dbReference>
<feature type="compositionally biased region" description="Basic and acidic residues" evidence="1">
    <location>
        <begin position="238"/>
        <end position="247"/>
    </location>
</feature>
<organism evidence="2 3">
    <name type="scientific">Catellatospora bangladeshensis</name>
    <dbReference type="NCBI Taxonomy" id="310355"/>
    <lineage>
        <taxon>Bacteria</taxon>
        <taxon>Bacillati</taxon>
        <taxon>Actinomycetota</taxon>
        <taxon>Actinomycetes</taxon>
        <taxon>Micromonosporales</taxon>
        <taxon>Micromonosporaceae</taxon>
        <taxon>Catellatospora</taxon>
    </lineage>
</organism>